<proteinExistence type="predicted"/>
<dbReference type="AlphaFoldDB" id="A0A165C0T7"/>
<reference evidence="1 2" key="1">
    <citation type="journal article" date="2016" name="Mol. Biol. Evol.">
        <title>Comparative Genomics of Early-Diverging Mushroom-Forming Fungi Provides Insights into the Origins of Lignocellulose Decay Capabilities.</title>
        <authorList>
            <person name="Nagy L.G."/>
            <person name="Riley R."/>
            <person name="Tritt A."/>
            <person name="Adam C."/>
            <person name="Daum C."/>
            <person name="Floudas D."/>
            <person name="Sun H."/>
            <person name="Yadav J.S."/>
            <person name="Pangilinan J."/>
            <person name="Larsson K.H."/>
            <person name="Matsuura K."/>
            <person name="Barry K."/>
            <person name="Labutti K."/>
            <person name="Kuo R."/>
            <person name="Ohm R.A."/>
            <person name="Bhattacharya S.S."/>
            <person name="Shirouzu T."/>
            <person name="Yoshinaga Y."/>
            <person name="Martin F.M."/>
            <person name="Grigoriev I.V."/>
            <person name="Hibbett D.S."/>
        </authorList>
    </citation>
    <scope>NUCLEOTIDE SEQUENCE [LARGE SCALE GENOMIC DNA]</scope>
    <source>
        <strain evidence="1 2">HHB12029</strain>
    </source>
</reference>
<keyword evidence="2" id="KW-1185">Reference proteome</keyword>
<evidence type="ECO:0000313" key="2">
    <source>
        <dbReference type="Proteomes" id="UP000077266"/>
    </source>
</evidence>
<sequence length="63" mass="7337">MHRSHHPRAIRRYTQPSAACVNVKIYDILIVMHPRYTVEREGKQSTRPDCEICGTLSLETSQR</sequence>
<accession>A0A165C0T7</accession>
<dbReference type="Proteomes" id="UP000077266">
    <property type="component" value="Unassembled WGS sequence"/>
</dbReference>
<protein>
    <submittedName>
        <fullName evidence="1">Uncharacterized protein</fullName>
    </submittedName>
</protein>
<gene>
    <name evidence="1" type="ORF">EXIGLDRAFT_730858</name>
</gene>
<dbReference type="InParanoid" id="A0A165C0T7"/>
<name>A0A165C0T7_EXIGL</name>
<dbReference type="EMBL" id="KV426380">
    <property type="protein sequence ID" value="KZV81604.1"/>
    <property type="molecule type" value="Genomic_DNA"/>
</dbReference>
<evidence type="ECO:0000313" key="1">
    <source>
        <dbReference type="EMBL" id="KZV81604.1"/>
    </source>
</evidence>
<organism evidence="1 2">
    <name type="scientific">Exidia glandulosa HHB12029</name>
    <dbReference type="NCBI Taxonomy" id="1314781"/>
    <lineage>
        <taxon>Eukaryota</taxon>
        <taxon>Fungi</taxon>
        <taxon>Dikarya</taxon>
        <taxon>Basidiomycota</taxon>
        <taxon>Agaricomycotina</taxon>
        <taxon>Agaricomycetes</taxon>
        <taxon>Auriculariales</taxon>
        <taxon>Exidiaceae</taxon>
        <taxon>Exidia</taxon>
    </lineage>
</organism>